<dbReference type="Proteomes" id="UP001358586">
    <property type="component" value="Chromosome 11"/>
</dbReference>
<evidence type="ECO:0000313" key="2">
    <source>
        <dbReference type="EMBL" id="KAK5785502.1"/>
    </source>
</evidence>
<comment type="caution">
    <text evidence="2">The sequence shown here is derived from an EMBL/GenBank/DDBJ whole genome shotgun (WGS) entry which is preliminary data.</text>
</comment>
<name>A0ABR0N6Q7_GOSAR</name>
<organism evidence="2 3">
    <name type="scientific">Gossypium arboreum</name>
    <name type="common">Tree cotton</name>
    <name type="synonym">Gossypium nanking</name>
    <dbReference type="NCBI Taxonomy" id="29729"/>
    <lineage>
        <taxon>Eukaryota</taxon>
        <taxon>Viridiplantae</taxon>
        <taxon>Streptophyta</taxon>
        <taxon>Embryophyta</taxon>
        <taxon>Tracheophyta</taxon>
        <taxon>Spermatophyta</taxon>
        <taxon>Magnoliopsida</taxon>
        <taxon>eudicotyledons</taxon>
        <taxon>Gunneridae</taxon>
        <taxon>Pentapetalae</taxon>
        <taxon>rosids</taxon>
        <taxon>malvids</taxon>
        <taxon>Malvales</taxon>
        <taxon>Malvaceae</taxon>
        <taxon>Malvoideae</taxon>
        <taxon>Gossypium</taxon>
    </lineage>
</organism>
<feature type="signal peptide" evidence="1">
    <location>
        <begin position="1"/>
        <end position="16"/>
    </location>
</feature>
<keyword evidence="3" id="KW-1185">Reference proteome</keyword>
<evidence type="ECO:0000256" key="1">
    <source>
        <dbReference type="SAM" id="SignalP"/>
    </source>
</evidence>
<feature type="chain" id="PRO_5047088830" evidence="1">
    <location>
        <begin position="17"/>
        <end position="185"/>
    </location>
</feature>
<dbReference type="EMBL" id="JARKNE010000011">
    <property type="protein sequence ID" value="KAK5785502.1"/>
    <property type="molecule type" value="Genomic_DNA"/>
</dbReference>
<evidence type="ECO:0000313" key="3">
    <source>
        <dbReference type="Proteomes" id="UP001358586"/>
    </source>
</evidence>
<sequence>MFISLTPYFFISITLCTTTTPCFDLSCRYIFRGTFVPSILRPHADVDTDINTKPNANISKVTDGNTDTKIDVVIDARVYTDVSRFCNVIQLFVDSVTNTHRIIILSSGSSAQPLSRGVENTRWKIRTTSHSSTKKVMQTKTKMKPRVEIKMRLKMKIEMKISTTMEVKTNKMRTMVTIKWRSQHH</sequence>
<accession>A0ABR0N6Q7</accession>
<protein>
    <submittedName>
        <fullName evidence="2">Uncharacterized protein</fullName>
    </submittedName>
</protein>
<keyword evidence="1" id="KW-0732">Signal</keyword>
<gene>
    <name evidence="2" type="ORF">PVK06_040093</name>
</gene>
<reference evidence="2 3" key="1">
    <citation type="submission" date="2023-03" db="EMBL/GenBank/DDBJ databases">
        <title>WGS of Gossypium arboreum.</title>
        <authorList>
            <person name="Yu D."/>
        </authorList>
    </citation>
    <scope>NUCLEOTIDE SEQUENCE [LARGE SCALE GENOMIC DNA]</scope>
    <source>
        <tissue evidence="2">Leaf</tissue>
    </source>
</reference>
<proteinExistence type="predicted"/>